<geneLocation type="plasmid" evidence="1 2">
    <name>pBMV_3</name>
</geneLocation>
<dbReference type="EMBL" id="CP009915">
    <property type="protein sequence ID" value="AJI20068.1"/>
    <property type="molecule type" value="Genomic_DNA"/>
</dbReference>
<proteinExistence type="predicted"/>
<dbReference type="Proteomes" id="UP000031829">
    <property type="component" value="Plasmid pBMV_3"/>
</dbReference>
<dbReference type="AlphaFoldDB" id="A0A0B6AHI3"/>
<organism evidence="1 2">
    <name type="scientific">Priestia megaterium (strain ATCC 14581 / DSM 32 / CCUG 1817 / JCM 2506 / NBRC 15308 / NCIMB 9376 / NCTC 10342 / NRRL B-14308 / VKM B-512 / Ford 19)</name>
    <name type="common">Bacillus megaterium</name>
    <dbReference type="NCBI Taxonomy" id="1348623"/>
    <lineage>
        <taxon>Bacteria</taxon>
        <taxon>Bacillati</taxon>
        <taxon>Bacillota</taxon>
        <taxon>Bacilli</taxon>
        <taxon>Bacillales</taxon>
        <taxon>Bacillaceae</taxon>
        <taxon>Priestia</taxon>
    </lineage>
</organism>
<reference evidence="1 2" key="1">
    <citation type="journal article" date="2015" name="Genome Announc.">
        <title>Complete genome sequences for 35 biothreat assay-relevant bacillus species.</title>
        <authorList>
            <person name="Johnson S.L."/>
            <person name="Daligault H.E."/>
            <person name="Davenport K.W."/>
            <person name="Jaissle J."/>
            <person name="Frey K.G."/>
            <person name="Ladner J.T."/>
            <person name="Broomall S.M."/>
            <person name="Bishop-Lilly K.A."/>
            <person name="Bruce D.C."/>
            <person name="Gibbons H.S."/>
            <person name="Coyne S.R."/>
            <person name="Lo C.C."/>
            <person name="Meincke L."/>
            <person name="Munk A.C."/>
            <person name="Koroleva G.I."/>
            <person name="Rosenzweig C.N."/>
            <person name="Palacios G.F."/>
            <person name="Redden C.L."/>
            <person name="Minogue T.D."/>
            <person name="Chain P.S."/>
        </authorList>
    </citation>
    <scope>NUCLEOTIDE SEQUENCE [LARGE SCALE GENOMIC DNA]</scope>
    <source>
        <strain evidence="2">ATCC 14581 / DSM 32 / JCM 2506 / NBRC 15308 / NCIMB 9376 / NCTC 10342 / NRRL B-14308 / VKM B-512</strain>
        <plasmid evidence="1 2">pBMV_3</plasmid>
    </source>
</reference>
<sequence>MPKKRTDEEILQELEEKIEKMRAKKQQVGARKKEKERKERTRRLIQVGAIFEKYFEIQSEEEAEKIAKALQAYVGKNKEKILHHDVVVTQKKKTIQEAASAKE</sequence>
<gene>
    <name evidence="1" type="ORF">BG04_6007</name>
</gene>
<dbReference type="KEGG" id="bmeg:BG04_6007"/>
<protein>
    <recommendedName>
        <fullName evidence="3">Relaxasome subunit MobC</fullName>
    </recommendedName>
</protein>
<keyword evidence="1" id="KW-0614">Plasmid</keyword>
<dbReference type="HOGENOM" id="CLU_176913_1_0_9"/>
<dbReference type="GeneID" id="93646114"/>
<dbReference type="RefSeq" id="WP_034656328.1">
    <property type="nucleotide sequence ID" value="NZ_BCVB01000032.1"/>
</dbReference>
<accession>A0A0B6AHI3</accession>
<evidence type="ECO:0008006" key="3">
    <source>
        <dbReference type="Google" id="ProtNLM"/>
    </source>
</evidence>
<name>A0A0B6AHI3_PRIM2</name>
<evidence type="ECO:0000313" key="2">
    <source>
        <dbReference type="Proteomes" id="UP000031829"/>
    </source>
</evidence>
<evidence type="ECO:0000313" key="1">
    <source>
        <dbReference type="EMBL" id="AJI20068.1"/>
    </source>
</evidence>